<dbReference type="Gene3D" id="3.40.800.20">
    <property type="entry name" value="Histone deacetylase domain"/>
    <property type="match status" value="1"/>
</dbReference>
<dbReference type="InterPro" id="IPR023801">
    <property type="entry name" value="His_deacetylse_dom"/>
</dbReference>
<dbReference type="KEGG" id="dch:SY84_00680"/>
<name>A0A0F7JP70_9DEIO</name>
<dbReference type="InterPro" id="IPR044150">
    <property type="entry name" value="HDAC_classIV"/>
</dbReference>
<dbReference type="InterPro" id="IPR000286">
    <property type="entry name" value="HDACs"/>
</dbReference>
<dbReference type="PANTHER" id="PTHR10625">
    <property type="entry name" value="HISTONE DEACETYLASE HDAC1-RELATED"/>
    <property type="match status" value="1"/>
</dbReference>
<dbReference type="AlphaFoldDB" id="A0A0F7JP70"/>
<dbReference type="GO" id="GO:0004407">
    <property type="term" value="F:histone deacetylase activity"/>
    <property type="evidence" value="ECO:0007669"/>
    <property type="project" value="InterPro"/>
</dbReference>
<dbReference type="InterPro" id="IPR023696">
    <property type="entry name" value="Ureohydrolase_dom_sf"/>
</dbReference>
<dbReference type="GO" id="GO:0016787">
    <property type="term" value="F:hydrolase activity"/>
    <property type="evidence" value="ECO:0007669"/>
    <property type="project" value="UniProtKB-KW"/>
</dbReference>
<dbReference type="CDD" id="cd09993">
    <property type="entry name" value="HDAC_classIV"/>
    <property type="match status" value="1"/>
</dbReference>
<dbReference type="PRINTS" id="PR01270">
    <property type="entry name" value="HDASUPER"/>
</dbReference>
<dbReference type="GO" id="GO:0040029">
    <property type="term" value="P:epigenetic regulation of gene expression"/>
    <property type="evidence" value="ECO:0007669"/>
    <property type="project" value="TreeGrafter"/>
</dbReference>
<keyword evidence="2" id="KW-0378">Hydrolase</keyword>
<evidence type="ECO:0000256" key="1">
    <source>
        <dbReference type="ARBA" id="ARBA00005947"/>
    </source>
</evidence>
<dbReference type="EMBL" id="CP011389">
    <property type="protein sequence ID" value="AKH18246.1"/>
    <property type="molecule type" value="Genomic_DNA"/>
</dbReference>
<dbReference type="InterPro" id="IPR037138">
    <property type="entry name" value="His_deacetylse_dom_sf"/>
</dbReference>
<accession>A0A0F7JP70</accession>
<feature type="domain" description="Histone deacetylase" evidence="3">
    <location>
        <begin position="71"/>
        <end position="301"/>
    </location>
</feature>
<keyword evidence="5" id="KW-1185">Reference proteome</keyword>
<evidence type="ECO:0000313" key="5">
    <source>
        <dbReference type="Proteomes" id="UP000034024"/>
    </source>
</evidence>
<dbReference type="SUPFAM" id="SSF52768">
    <property type="entry name" value="Arginase/deacetylase"/>
    <property type="match status" value="1"/>
</dbReference>
<dbReference type="PATRIC" id="fig|1309411.5.peg.137"/>
<protein>
    <submittedName>
        <fullName evidence="4">Deacetylase</fullName>
    </submittedName>
</protein>
<sequence length="329" mass="35533">MAVGSCRPAYAADVTFPHPFRAFTAFRRAAYQAQAAPRRQFLPREWIQALLDGAQARLPLVDAPSLDWPYAEAVHDPAFLARWRGGQVTRAEERALGFPWTPAVVERGLGSSGATLAATRDALTRGLGVNLGGGTHHAYADHAEGFSFLNDVAISARWLLDTGRARRILILDLDVHQGNGTAAIFAHEPRVLTVSLHAERNYPFRKETSDLDVSLPDGTGDAAYLHALDAQVTPLVTAFQPDFAFYLAGADVLAGDQLGRLALTLDGVQARDRRVFRWAARTRTPLVTVMAGGYHRDPTQLIAARLGTLDAALEAFAPHAARGAGRAVS</sequence>
<dbReference type="Proteomes" id="UP000034024">
    <property type="component" value="Chromosome"/>
</dbReference>
<comment type="similarity">
    <text evidence="1">Belongs to the histone deacetylase family.</text>
</comment>
<dbReference type="Pfam" id="PF00850">
    <property type="entry name" value="Hist_deacetyl"/>
    <property type="match status" value="1"/>
</dbReference>
<reference evidence="4 5" key="1">
    <citation type="submission" date="2015-01" db="EMBL/GenBank/DDBJ databases">
        <title>Deinococcus soli/N5/whole genome sequencing.</title>
        <authorList>
            <person name="Kim M.K."/>
            <person name="Srinivasan S."/>
            <person name="Lee J.-J."/>
        </authorList>
    </citation>
    <scope>NUCLEOTIDE SEQUENCE [LARGE SCALE GENOMIC DNA]</scope>
    <source>
        <strain evidence="4 5">N5</strain>
    </source>
</reference>
<organism evidence="4 5">
    <name type="scientific">Deinococcus soli</name>
    <name type="common">ex Cha et al. 2016</name>
    <dbReference type="NCBI Taxonomy" id="1309411"/>
    <lineage>
        <taxon>Bacteria</taxon>
        <taxon>Thermotogati</taxon>
        <taxon>Deinococcota</taxon>
        <taxon>Deinococci</taxon>
        <taxon>Deinococcales</taxon>
        <taxon>Deinococcaceae</taxon>
        <taxon>Deinococcus</taxon>
    </lineage>
</organism>
<proteinExistence type="inferred from homology"/>
<dbReference type="PANTHER" id="PTHR10625:SF19">
    <property type="entry name" value="HISTONE DEACETYLASE 12"/>
    <property type="match status" value="1"/>
</dbReference>
<evidence type="ECO:0000313" key="4">
    <source>
        <dbReference type="EMBL" id="AKH18246.1"/>
    </source>
</evidence>
<evidence type="ECO:0000256" key="2">
    <source>
        <dbReference type="ARBA" id="ARBA00022801"/>
    </source>
</evidence>
<gene>
    <name evidence="4" type="ORF">SY84_00680</name>
</gene>
<evidence type="ECO:0000259" key="3">
    <source>
        <dbReference type="Pfam" id="PF00850"/>
    </source>
</evidence>